<comment type="similarity">
    <text evidence="2">Belongs to the SMC family. SMC2 subfamily.</text>
</comment>
<dbReference type="Gene3D" id="3.30.70.1620">
    <property type="match status" value="1"/>
</dbReference>
<sequence>MHIKSIKLHGFKSYGTETLIKDFNPQFNAITGLNGCGKSNILDAICFVLCQNSPTQFRADNMMDLVYKKGAGGIAFASVSIVFDNKNKNQSPINYKEKATIEVERRLAQGKSTYHINGAKVNQNVVQDMFRSIQLNIQSPHFLIMQGRITKVLNMKPEEIWNMVEEGAGTMVYITKRDATKRIMSDKEKRVMETQNILHQVIEPKIETLQKTRQEEIERNKAGRNIEKLQYNIAAKEAFDHKIHAEQIREERKLTKLRITELETQLAEAAEQLAAKAQQITELEHGDTDQSAALKVLEAAAAEARKKWSAIKAEIDSNRSLIEEEESAIEQCRRDIETKKVELVQLTERQAKIGEDLAAAEAKKGEMEGQVLRAQQAMAVIVTGVGGRDNADFGWKNQCTAAQEQLNELELRLNVVRGTLTNHRKQVATVSQESASKAQSHQKMLQNIQTLEQEIAVLREKHQSVQPAEGAAGGVDGIAAVRQEQRDLLGRKAHLENQIGHFENQMRSLEVPFRNGGQNRVDLSRVHGSIAKLFVIKEHEKFLTAIDGAAGGKIYQFVVDNEEVGKTVLDNVCRRVTLAPISRAKGHPMPDAQFRAVQQLVGANKVWRAIDCVTYEPKFRSIAEYTFGSTIICADIDTANTVAYDQSGRFHRPYCVTLGGDTVHPDGLVAGGSTTSRDNMQLNHVYKHRQFVQEYDELRVQLNAKQAQLADLERTETEVQRLNADIHQRTNQLNVLIHEAERNQGVRNLLDAERLKKEIQTLETELNDGEARREELTAKINDLKTKLSAENAVDLEKADAEKHEAKCRENVRKQTEAVNKVVQRQMECQTNIDNNLTASHTLTQEIADHKRRVAEYEAKILKKQETLAPVEAEHDQASKRYNDHRSGVAQKSVQLQEAHAEKRNMEKDRTKLNRDLDKAKSDLDAQKNQLKAIENRLNEELFKEHEWLGDEYTKLGTPESAYKVEEMNMAKMKQELEKCLKRRKELDRALGQETNCDFENIQRQYEELKEKNRTCHKDKEQLENIIQNLDIKKRDLIELAVTEVNKHFGKIFESLLPNANCMLEREKDSHGNLCEALRIRVALGNSKTKKDWLWKESLSELSGGQRSLVALSLILAMLKMNPAPVYVLDEIDAALDLSHTQNVGKMIRMHFKQSQFIVVSLKEGMFNNANIVFRVGFQDGVSKVTAKVNDKAALDDEADDAEEDGDEEDDE</sequence>
<feature type="region of interest" description="Disordered" evidence="13">
    <location>
        <begin position="869"/>
        <end position="904"/>
    </location>
</feature>
<dbReference type="GO" id="GO:0005524">
    <property type="term" value="F:ATP binding"/>
    <property type="evidence" value="ECO:0007669"/>
    <property type="project" value="UniProtKB-KW"/>
</dbReference>
<dbReference type="PIRSF" id="PIRSF005719">
    <property type="entry name" value="SMC"/>
    <property type="match status" value="1"/>
</dbReference>
<keyword evidence="5" id="KW-0498">Mitosis</keyword>
<evidence type="ECO:0000259" key="14">
    <source>
        <dbReference type="SMART" id="SM00968"/>
    </source>
</evidence>
<evidence type="ECO:0000256" key="5">
    <source>
        <dbReference type="ARBA" id="ARBA00022776"/>
    </source>
</evidence>
<dbReference type="AlphaFoldDB" id="A0A1W0WJM9"/>
<evidence type="ECO:0000256" key="13">
    <source>
        <dbReference type="SAM" id="MobiDB-lite"/>
    </source>
</evidence>
<keyword evidence="9 11" id="KW-0539">Nucleus</keyword>
<evidence type="ECO:0000256" key="12">
    <source>
        <dbReference type="SAM" id="Coils"/>
    </source>
</evidence>
<dbReference type="InterPro" id="IPR036277">
    <property type="entry name" value="SMC_hinge_sf"/>
</dbReference>
<dbReference type="Proteomes" id="UP000192578">
    <property type="component" value="Unassembled WGS sequence"/>
</dbReference>
<evidence type="ECO:0000256" key="4">
    <source>
        <dbReference type="ARBA" id="ARBA00022741"/>
    </source>
</evidence>
<evidence type="ECO:0000256" key="3">
    <source>
        <dbReference type="ARBA" id="ARBA00022618"/>
    </source>
</evidence>
<evidence type="ECO:0000256" key="7">
    <source>
        <dbReference type="ARBA" id="ARBA00023054"/>
    </source>
</evidence>
<comment type="caution">
    <text evidence="15">The sequence shown here is derived from an EMBL/GenBank/DDBJ whole genome shotgun (WGS) entry which is preliminary data.</text>
</comment>
<evidence type="ECO:0000256" key="10">
    <source>
        <dbReference type="ARBA" id="ARBA00023306"/>
    </source>
</evidence>
<feature type="domain" description="SMC hinge" evidence="14">
    <location>
        <begin position="524"/>
        <end position="643"/>
    </location>
</feature>
<dbReference type="GO" id="GO:0051301">
    <property type="term" value="P:cell division"/>
    <property type="evidence" value="ECO:0007669"/>
    <property type="project" value="UniProtKB-KW"/>
</dbReference>
<dbReference type="GO" id="GO:0005634">
    <property type="term" value="C:nucleus"/>
    <property type="evidence" value="ECO:0007669"/>
    <property type="project" value="UniProtKB-SubCell"/>
</dbReference>
<feature type="region of interest" description="Disordered" evidence="13">
    <location>
        <begin position="1192"/>
        <end position="1211"/>
    </location>
</feature>
<reference evidence="16" key="1">
    <citation type="submission" date="2017-01" db="EMBL/GenBank/DDBJ databases">
        <title>Comparative genomics of anhydrobiosis in the tardigrade Hypsibius dujardini.</title>
        <authorList>
            <person name="Yoshida Y."/>
            <person name="Koutsovoulos G."/>
            <person name="Laetsch D."/>
            <person name="Stevens L."/>
            <person name="Kumar S."/>
            <person name="Horikawa D."/>
            <person name="Ishino K."/>
            <person name="Komine S."/>
            <person name="Tomita M."/>
            <person name="Blaxter M."/>
            <person name="Arakawa K."/>
        </authorList>
    </citation>
    <scope>NUCLEOTIDE SEQUENCE [LARGE SCALE GENOMIC DNA]</scope>
    <source>
        <strain evidence="16">Z151</strain>
    </source>
</reference>
<dbReference type="Pfam" id="PF02463">
    <property type="entry name" value="SMC_N"/>
    <property type="match status" value="1"/>
</dbReference>
<evidence type="ECO:0000256" key="9">
    <source>
        <dbReference type="ARBA" id="ARBA00023242"/>
    </source>
</evidence>
<protein>
    <recommendedName>
        <fullName evidence="11">Structural maintenance of chromosomes protein</fullName>
    </recommendedName>
</protein>
<feature type="compositionally biased region" description="Acidic residues" evidence="13">
    <location>
        <begin position="1195"/>
        <end position="1211"/>
    </location>
</feature>
<name>A0A1W0WJM9_HYPEX</name>
<keyword evidence="6" id="KW-0067">ATP-binding</keyword>
<evidence type="ECO:0000256" key="2">
    <source>
        <dbReference type="ARBA" id="ARBA00005231"/>
    </source>
</evidence>
<dbReference type="GO" id="GO:0005694">
    <property type="term" value="C:chromosome"/>
    <property type="evidence" value="ECO:0007669"/>
    <property type="project" value="InterPro"/>
</dbReference>
<dbReference type="EMBL" id="MTYJ01000089">
    <property type="protein sequence ID" value="OQV15428.1"/>
    <property type="molecule type" value="Genomic_DNA"/>
</dbReference>
<accession>A0A1W0WJM9</accession>
<dbReference type="PANTHER" id="PTHR43977">
    <property type="entry name" value="STRUCTURAL MAINTENANCE OF CHROMOSOMES PROTEIN 3"/>
    <property type="match status" value="1"/>
</dbReference>
<keyword evidence="8" id="KW-0226">DNA condensation</keyword>
<dbReference type="SUPFAM" id="SSF75553">
    <property type="entry name" value="Smc hinge domain"/>
    <property type="match status" value="1"/>
</dbReference>
<keyword evidence="10" id="KW-0131">Cell cycle</keyword>
<keyword evidence="7 12" id="KW-0175">Coiled coil</keyword>
<dbReference type="InterPro" id="IPR003395">
    <property type="entry name" value="RecF/RecN/SMC_N"/>
</dbReference>
<evidence type="ECO:0000256" key="6">
    <source>
        <dbReference type="ARBA" id="ARBA00022840"/>
    </source>
</evidence>
<dbReference type="CDD" id="cd03273">
    <property type="entry name" value="ABC_SMC2_euk"/>
    <property type="match status" value="1"/>
</dbReference>
<dbReference type="Pfam" id="PF06470">
    <property type="entry name" value="SMC_hinge"/>
    <property type="match status" value="1"/>
</dbReference>
<keyword evidence="16" id="KW-1185">Reference proteome</keyword>
<dbReference type="Gene3D" id="1.20.1060.20">
    <property type="match status" value="1"/>
</dbReference>
<organism evidence="15 16">
    <name type="scientific">Hypsibius exemplaris</name>
    <name type="common">Freshwater tardigrade</name>
    <dbReference type="NCBI Taxonomy" id="2072580"/>
    <lineage>
        <taxon>Eukaryota</taxon>
        <taxon>Metazoa</taxon>
        <taxon>Ecdysozoa</taxon>
        <taxon>Tardigrada</taxon>
        <taxon>Eutardigrada</taxon>
        <taxon>Parachela</taxon>
        <taxon>Hypsibioidea</taxon>
        <taxon>Hypsibiidae</taxon>
        <taxon>Hypsibius</taxon>
    </lineage>
</organism>
<evidence type="ECO:0000313" key="16">
    <source>
        <dbReference type="Proteomes" id="UP000192578"/>
    </source>
</evidence>
<keyword evidence="4" id="KW-0547">Nucleotide-binding</keyword>
<feature type="compositionally biased region" description="Basic and acidic residues" evidence="13">
    <location>
        <begin position="869"/>
        <end position="886"/>
    </location>
</feature>
<dbReference type="InterPro" id="IPR024704">
    <property type="entry name" value="SMC"/>
</dbReference>
<evidence type="ECO:0000256" key="11">
    <source>
        <dbReference type="PIRNR" id="PIRNR005719"/>
    </source>
</evidence>
<comment type="subcellular location">
    <subcellularLocation>
        <location evidence="1 11">Nucleus</location>
    </subcellularLocation>
</comment>
<dbReference type="GO" id="GO:0016887">
    <property type="term" value="F:ATP hydrolysis activity"/>
    <property type="evidence" value="ECO:0007669"/>
    <property type="project" value="InterPro"/>
</dbReference>
<feature type="coiled-coil region" evidence="12">
    <location>
        <begin position="322"/>
        <end position="498"/>
    </location>
</feature>
<keyword evidence="3" id="KW-0132">Cell division</keyword>
<dbReference type="InterPro" id="IPR027417">
    <property type="entry name" value="P-loop_NTPase"/>
</dbReference>
<dbReference type="SUPFAM" id="SSF52540">
    <property type="entry name" value="P-loop containing nucleoside triphosphate hydrolases"/>
    <property type="match status" value="1"/>
</dbReference>
<dbReference type="OrthoDB" id="10255539at2759"/>
<dbReference type="SMART" id="SM00968">
    <property type="entry name" value="SMC_hinge"/>
    <property type="match status" value="1"/>
</dbReference>
<dbReference type="GO" id="GO:0030261">
    <property type="term" value="P:chromosome condensation"/>
    <property type="evidence" value="ECO:0007669"/>
    <property type="project" value="UniProtKB-KW"/>
</dbReference>
<evidence type="ECO:0000256" key="8">
    <source>
        <dbReference type="ARBA" id="ARBA00023067"/>
    </source>
</evidence>
<evidence type="ECO:0000313" key="15">
    <source>
        <dbReference type="EMBL" id="OQV15428.1"/>
    </source>
</evidence>
<dbReference type="InterPro" id="IPR027120">
    <property type="entry name" value="Smc2_ABC"/>
</dbReference>
<dbReference type="InterPro" id="IPR010935">
    <property type="entry name" value="SMC_hinge"/>
</dbReference>
<evidence type="ECO:0000256" key="1">
    <source>
        <dbReference type="ARBA" id="ARBA00004123"/>
    </source>
</evidence>
<feature type="coiled-coil region" evidence="12">
    <location>
        <begin position="688"/>
        <end position="793"/>
    </location>
</feature>
<proteinExistence type="inferred from homology"/>
<dbReference type="Gene3D" id="3.40.50.300">
    <property type="entry name" value="P-loop containing nucleotide triphosphate hydrolases"/>
    <property type="match status" value="2"/>
</dbReference>
<gene>
    <name evidence="15" type="ORF">BV898_10436</name>
</gene>
<feature type="coiled-coil region" evidence="12">
    <location>
        <begin position="245"/>
        <end position="286"/>
    </location>
</feature>